<keyword evidence="3" id="KW-0597">Phosphoprotein</keyword>
<name>A0ABW4WVX5_9BACT</name>
<dbReference type="Gene3D" id="1.10.287.130">
    <property type="match status" value="1"/>
</dbReference>
<dbReference type="EMBL" id="JBHUHV010000018">
    <property type="protein sequence ID" value="MFD2066358.1"/>
    <property type="molecule type" value="Genomic_DNA"/>
</dbReference>
<evidence type="ECO:0000259" key="9">
    <source>
        <dbReference type="PROSITE" id="PS50113"/>
    </source>
</evidence>
<organism evidence="10 11">
    <name type="scientific">Pontibacter silvestris</name>
    <dbReference type="NCBI Taxonomy" id="2305183"/>
    <lineage>
        <taxon>Bacteria</taxon>
        <taxon>Pseudomonadati</taxon>
        <taxon>Bacteroidota</taxon>
        <taxon>Cytophagia</taxon>
        <taxon>Cytophagales</taxon>
        <taxon>Hymenobacteraceae</taxon>
        <taxon>Pontibacter</taxon>
    </lineage>
</organism>
<dbReference type="InterPro" id="IPR001610">
    <property type="entry name" value="PAC"/>
</dbReference>
<feature type="coiled-coil region" evidence="6">
    <location>
        <begin position="268"/>
        <end position="295"/>
    </location>
</feature>
<sequence>MPSRSPDETHGEAIAFRKIFENLPELYLLLSSELIILAVSDAYLKETLAIREHIVGKYIFEVFPDNPEVPDAHGVANLKASLQTVLATRKPHEMLVQHYDVQRPAALGGGFETRYWLPLNTPVLNDKGEVLYIIHQVTNVTEQVMARKRGEQNEALLQGLADTSPVSLWMTDKNGAIIYVNQTWTDWTGRPFETHLGNGWVLSILEEERERIAGKLLNDIYARAPFYAEFRLLHVDGTIRWCLAEGVPHYLDDTFVGYVGSCNDITKRKQSEQELQNMTEELAEANKELLSVNQQLTHINLDLDNFIYAASHDLKAPIANIEGLLEILSDEISLVLEDRTEVQQILDMMQGSVERFKKTIGNLTDVTKLQKENNKEITPIIVQEVVQEVLLDLEQLIQKSNAQVEIDVTKCETIHFSEKNLRSIVYNLISNAIKYSSPERSPLVQVAYHKEQGYAVLTVQDNGSGMNEKQVGQLFTMFRRFHDHVEGSGVGLYMVKRMVENAGGRIEVNSVVGLGTTFTVYLKNQNSQTTGTGC</sequence>
<dbReference type="SUPFAM" id="SSF55785">
    <property type="entry name" value="PYP-like sensor domain (PAS domain)"/>
    <property type="match status" value="2"/>
</dbReference>
<dbReference type="SMART" id="SM00387">
    <property type="entry name" value="HATPase_c"/>
    <property type="match status" value="1"/>
</dbReference>
<dbReference type="CDD" id="cd00130">
    <property type="entry name" value="PAS"/>
    <property type="match status" value="1"/>
</dbReference>
<dbReference type="Pfam" id="PF00512">
    <property type="entry name" value="HisKA"/>
    <property type="match status" value="1"/>
</dbReference>
<protein>
    <recommendedName>
        <fullName evidence="2">histidine kinase</fullName>
        <ecNumber evidence="2">2.7.13.3</ecNumber>
    </recommendedName>
</protein>
<reference evidence="11" key="1">
    <citation type="journal article" date="2019" name="Int. J. Syst. Evol. Microbiol.">
        <title>The Global Catalogue of Microorganisms (GCM) 10K type strain sequencing project: providing services to taxonomists for standard genome sequencing and annotation.</title>
        <authorList>
            <consortium name="The Broad Institute Genomics Platform"/>
            <consortium name="The Broad Institute Genome Sequencing Center for Infectious Disease"/>
            <person name="Wu L."/>
            <person name="Ma J."/>
        </authorList>
    </citation>
    <scope>NUCLEOTIDE SEQUENCE [LARGE SCALE GENOMIC DNA]</scope>
    <source>
        <strain evidence="11">JCM 16545</strain>
    </source>
</reference>
<evidence type="ECO:0000259" key="7">
    <source>
        <dbReference type="PROSITE" id="PS50109"/>
    </source>
</evidence>
<keyword evidence="11" id="KW-1185">Reference proteome</keyword>
<comment type="catalytic activity">
    <reaction evidence="1">
        <text>ATP + protein L-histidine = ADP + protein N-phospho-L-histidine.</text>
        <dbReference type="EC" id="2.7.13.3"/>
    </reaction>
</comment>
<dbReference type="SUPFAM" id="SSF55874">
    <property type="entry name" value="ATPase domain of HSP90 chaperone/DNA topoisomerase II/histidine kinase"/>
    <property type="match status" value="1"/>
</dbReference>
<keyword evidence="6" id="KW-0175">Coiled coil</keyword>
<dbReference type="InterPro" id="IPR035965">
    <property type="entry name" value="PAS-like_dom_sf"/>
</dbReference>
<dbReference type="InterPro" id="IPR000700">
    <property type="entry name" value="PAS-assoc_C"/>
</dbReference>
<dbReference type="SUPFAM" id="SSF47384">
    <property type="entry name" value="Homodimeric domain of signal transducing histidine kinase"/>
    <property type="match status" value="1"/>
</dbReference>
<dbReference type="Gene3D" id="3.30.565.10">
    <property type="entry name" value="Histidine kinase-like ATPase, C-terminal domain"/>
    <property type="match status" value="1"/>
</dbReference>
<accession>A0ABW4WVX5</accession>
<dbReference type="PRINTS" id="PR00344">
    <property type="entry name" value="BCTRLSENSOR"/>
</dbReference>
<dbReference type="RefSeq" id="WP_229961171.1">
    <property type="nucleotide sequence ID" value="NZ_JAJJWI010000010.1"/>
</dbReference>
<evidence type="ECO:0000256" key="4">
    <source>
        <dbReference type="ARBA" id="ARBA00022679"/>
    </source>
</evidence>
<keyword evidence="5" id="KW-0418">Kinase</keyword>
<dbReference type="InterPro" id="IPR036097">
    <property type="entry name" value="HisK_dim/P_sf"/>
</dbReference>
<evidence type="ECO:0000256" key="3">
    <source>
        <dbReference type="ARBA" id="ARBA00022553"/>
    </source>
</evidence>
<dbReference type="Proteomes" id="UP001597369">
    <property type="component" value="Unassembled WGS sequence"/>
</dbReference>
<dbReference type="InterPro" id="IPR004358">
    <property type="entry name" value="Sig_transdc_His_kin-like_C"/>
</dbReference>
<dbReference type="Gene3D" id="3.30.450.20">
    <property type="entry name" value="PAS domain"/>
    <property type="match status" value="2"/>
</dbReference>
<dbReference type="CDD" id="cd00082">
    <property type="entry name" value="HisKA"/>
    <property type="match status" value="1"/>
</dbReference>
<proteinExistence type="predicted"/>
<evidence type="ECO:0000259" key="8">
    <source>
        <dbReference type="PROSITE" id="PS50112"/>
    </source>
</evidence>
<feature type="domain" description="Histidine kinase" evidence="7">
    <location>
        <begin position="309"/>
        <end position="526"/>
    </location>
</feature>
<dbReference type="CDD" id="cd00075">
    <property type="entry name" value="HATPase"/>
    <property type="match status" value="1"/>
</dbReference>
<feature type="domain" description="PAC" evidence="9">
    <location>
        <begin position="226"/>
        <end position="277"/>
    </location>
</feature>
<dbReference type="PANTHER" id="PTHR43304:SF1">
    <property type="entry name" value="PAC DOMAIN-CONTAINING PROTEIN"/>
    <property type="match status" value="1"/>
</dbReference>
<dbReference type="PANTHER" id="PTHR43304">
    <property type="entry name" value="PHYTOCHROME-LIKE PROTEIN CPH1"/>
    <property type="match status" value="1"/>
</dbReference>
<dbReference type="SMART" id="SM00388">
    <property type="entry name" value="HisKA"/>
    <property type="match status" value="1"/>
</dbReference>
<dbReference type="PROSITE" id="PS50109">
    <property type="entry name" value="HIS_KIN"/>
    <property type="match status" value="1"/>
</dbReference>
<dbReference type="InterPro" id="IPR000014">
    <property type="entry name" value="PAS"/>
</dbReference>
<dbReference type="SMART" id="SM00091">
    <property type="entry name" value="PAS"/>
    <property type="match status" value="2"/>
</dbReference>
<dbReference type="Pfam" id="PF08448">
    <property type="entry name" value="PAS_4"/>
    <property type="match status" value="2"/>
</dbReference>
<dbReference type="Pfam" id="PF02518">
    <property type="entry name" value="HATPase_c"/>
    <property type="match status" value="1"/>
</dbReference>
<dbReference type="InterPro" id="IPR003661">
    <property type="entry name" value="HisK_dim/P_dom"/>
</dbReference>
<dbReference type="SMART" id="SM00086">
    <property type="entry name" value="PAC"/>
    <property type="match status" value="1"/>
</dbReference>
<dbReference type="InterPro" id="IPR052162">
    <property type="entry name" value="Sensor_kinase/Photoreceptor"/>
</dbReference>
<evidence type="ECO:0000256" key="5">
    <source>
        <dbReference type="ARBA" id="ARBA00022777"/>
    </source>
</evidence>
<dbReference type="InterPro" id="IPR013656">
    <property type="entry name" value="PAS_4"/>
</dbReference>
<dbReference type="InterPro" id="IPR036890">
    <property type="entry name" value="HATPase_C_sf"/>
</dbReference>
<evidence type="ECO:0000256" key="6">
    <source>
        <dbReference type="SAM" id="Coils"/>
    </source>
</evidence>
<comment type="caution">
    <text evidence="10">The sequence shown here is derived from an EMBL/GenBank/DDBJ whole genome shotgun (WGS) entry which is preliminary data.</text>
</comment>
<dbReference type="InterPro" id="IPR003594">
    <property type="entry name" value="HATPase_dom"/>
</dbReference>
<dbReference type="EC" id="2.7.13.3" evidence="2"/>
<evidence type="ECO:0000256" key="2">
    <source>
        <dbReference type="ARBA" id="ARBA00012438"/>
    </source>
</evidence>
<dbReference type="InterPro" id="IPR005467">
    <property type="entry name" value="His_kinase_dom"/>
</dbReference>
<gene>
    <name evidence="10" type="ORF">ACFSKU_05635</name>
</gene>
<dbReference type="NCBIfam" id="TIGR00229">
    <property type="entry name" value="sensory_box"/>
    <property type="match status" value="1"/>
</dbReference>
<evidence type="ECO:0000256" key="1">
    <source>
        <dbReference type="ARBA" id="ARBA00000085"/>
    </source>
</evidence>
<dbReference type="PROSITE" id="PS50112">
    <property type="entry name" value="PAS"/>
    <property type="match status" value="1"/>
</dbReference>
<evidence type="ECO:0000313" key="10">
    <source>
        <dbReference type="EMBL" id="MFD2066358.1"/>
    </source>
</evidence>
<feature type="domain" description="PAS" evidence="8">
    <location>
        <begin position="153"/>
        <end position="224"/>
    </location>
</feature>
<evidence type="ECO:0000313" key="11">
    <source>
        <dbReference type="Proteomes" id="UP001597369"/>
    </source>
</evidence>
<dbReference type="PROSITE" id="PS50113">
    <property type="entry name" value="PAC"/>
    <property type="match status" value="1"/>
</dbReference>
<keyword evidence="4" id="KW-0808">Transferase</keyword>